<dbReference type="AlphaFoldDB" id="A0A1U7Q0G9"/>
<evidence type="ECO:0000313" key="4">
    <source>
        <dbReference type="Proteomes" id="UP000187261"/>
    </source>
</evidence>
<dbReference type="RefSeq" id="WP_076784048.1">
    <property type="nucleotide sequence ID" value="NZ_FTPU01000035.1"/>
</dbReference>
<accession>A0A1U7Q0G9</accession>
<evidence type="ECO:0000313" key="3">
    <source>
        <dbReference type="EMBL" id="SIT97933.1"/>
    </source>
</evidence>
<dbReference type="OrthoDB" id="9757976at2"/>
<feature type="chain" id="PRO_5012594981" evidence="1">
    <location>
        <begin position="18"/>
        <end position="310"/>
    </location>
</feature>
<reference evidence="4" key="1">
    <citation type="submission" date="2016-10" db="EMBL/GenBank/DDBJ databases">
        <authorList>
            <person name="Varghese N."/>
            <person name="Submissions S."/>
        </authorList>
    </citation>
    <scope>NUCLEOTIDE SEQUENCE [LARGE SCALE GENOMIC DNA]</scope>
    <source>
        <strain evidence="4">DSM 19482</strain>
    </source>
</reference>
<dbReference type="EMBL" id="FTPU01000035">
    <property type="protein sequence ID" value="SIT97933.1"/>
    <property type="molecule type" value="Genomic_DNA"/>
</dbReference>
<keyword evidence="1" id="KW-0732">Signal</keyword>
<feature type="domain" description="CobN/magnesium chelatase" evidence="2">
    <location>
        <begin position="117"/>
        <end position="306"/>
    </location>
</feature>
<gene>
    <name evidence="3" type="ORF">SAMN05660493_02664</name>
</gene>
<sequence>MKNICWLILLCALAACSKNSKKELALVSTHISSSPAEFQKAVEAFGDQYKVRIYDPETFTAKQVDNADLVIFESFGSRISLVQPSVDSVMARTKVYFLDTPGVKGNADESRLKGIAAYWENANTENYKGMLSYIGATYFRLPIRVTPPVEFPKSGYYHPDSKVFFQSPEAYSAWYRGKNHSPGAVNVGLVFYQSNYVKKDLKVIDALIRSIEAKGANAMTYMAKGKFKLDSAFSVNGQQKADVLIYGGMFLDFAKYKKGLERAQKLDVPILVADVDMKQTVQEWRKNQQGFLPEKAGRFYFNERDGTLSL</sequence>
<name>A0A1U7Q0G9_9FLAO</name>
<protein>
    <submittedName>
        <fullName evidence="3">CobN/Magnesium Chelatase</fullName>
    </submittedName>
</protein>
<dbReference type="InterPro" id="IPR003672">
    <property type="entry name" value="CobN/Mg_chltase"/>
</dbReference>
<feature type="signal peptide" evidence="1">
    <location>
        <begin position="1"/>
        <end position="17"/>
    </location>
</feature>
<keyword evidence="4" id="KW-1185">Reference proteome</keyword>
<dbReference type="Pfam" id="PF02514">
    <property type="entry name" value="CobN-Mg_chel"/>
    <property type="match status" value="1"/>
</dbReference>
<dbReference type="PROSITE" id="PS51257">
    <property type="entry name" value="PROKAR_LIPOPROTEIN"/>
    <property type="match status" value="1"/>
</dbReference>
<proteinExistence type="predicted"/>
<dbReference type="PANTHER" id="PTHR44119:SF4">
    <property type="entry name" value="AEROBIC COBALTOCHELATASE SUBUNIT COBN"/>
    <property type="match status" value="1"/>
</dbReference>
<dbReference type="Proteomes" id="UP000187261">
    <property type="component" value="Unassembled WGS sequence"/>
</dbReference>
<organism evidence="3 4">
    <name type="scientific">Epilithonimonas bovis DSM 19482</name>
    <dbReference type="NCBI Taxonomy" id="1121284"/>
    <lineage>
        <taxon>Bacteria</taxon>
        <taxon>Pseudomonadati</taxon>
        <taxon>Bacteroidota</taxon>
        <taxon>Flavobacteriia</taxon>
        <taxon>Flavobacteriales</taxon>
        <taxon>Weeksellaceae</taxon>
        <taxon>Chryseobacterium group</taxon>
        <taxon>Epilithonimonas</taxon>
    </lineage>
</organism>
<dbReference type="PANTHER" id="PTHR44119">
    <property type="entry name" value="MAGNESIUM-CHELATASE SUBUNIT CHLH, CHLOROPLASTIC"/>
    <property type="match status" value="1"/>
</dbReference>
<evidence type="ECO:0000259" key="2">
    <source>
        <dbReference type="Pfam" id="PF02514"/>
    </source>
</evidence>
<evidence type="ECO:0000256" key="1">
    <source>
        <dbReference type="SAM" id="SignalP"/>
    </source>
</evidence>
<dbReference type="STRING" id="1121284.SAMN05660493_02664"/>